<keyword evidence="1" id="KW-0472">Membrane</keyword>
<dbReference type="PATRIC" id="fig|1461584.3.peg.1057"/>
<evidence type="ECO:0000313" key="2">
    <source>
        <dbReference type="EMBL" id="CEA07744.1"/>
    </source>
</evidence>
<dbReference type="EMBL" id="LN483070">
    <property type="protein sequence ID" value="CEA07744.1"/>
    <property type="molecule type" value="Genomic_DNA"/>
</dbReference>
<protein>
    <submittedName>
        <fullName evidence="2">Uncharacterized protein</fullName>
    </submittedName>
</protein>
<proteinExistence type="predicted"/>
<sequence>MSAAALAKATMRFGAWFGIAAVVLLVVGPFLNRNFGVADSLSTMPLSAVWEVAPVAVLVSLTYLLLLVSAALLSAILITTSLVIRRSESEDVRRDKALTPKAR</sequence>
<organism evidence="2">
    <name type="scientific">Arthrobacter saudimassiliensis</name>
    <dbReference type="NCBI Taxonomy" id="1461584"/>
    <lineage>
        <taxon>Bacteria</taxon>
        <taxon>Bacillati</taxon>
        <taxon>Actinomycetota</taxon>
        <taxon>Actinomycetes</taxon>
        <taxon>Micrococcales</taxon>
        <taxon>Micrococcaceae</taxon>
        <taxon>Arthrobacter</taxon>
    </lineage>
</organism>
<reference evidence="2" key="1">
    <citation type="submission" date="2014-07" db="EMBL/GenBank/DDBJ databases">
        <authorList>
            <person name="Urmite Genomes Urmite Genomes"/>
        </authorList>
    </citation>
    <scope>NUCLEOTIDE SEQUENCE</scope>
    <source>
        <strain evidence="2">11W110_air</strain>
    </source>
</reference>
<gene>
    <name evidence="2" type="ORF">BN1051_01066</name>
</gene>
<keyword evidence="1" id="KW-1133">Transmembrane helix</keyword>
<accession>A0A078MNB9</accession>
<name>A0A078MNB9_9MICC</name>
<keyword evidence="1" id="KW-0812">Transmembrane</keyword>
<feature type="transmembrane region" description="Helical" evidence="1">
    <location>
        <begin position="12"/>
        <end position="32"/>
    </location>
</feature>
<evidence type="ECO:0000256" key="1">
    <source>
        <dbReference type="SAM" id="Phobius"/>
    </source>
</evidence>
<dbReference type="AlphaFoldDB" id="A0A078MNB9"/>
<feature type="transmembrane region" description="Helical" evidence="1">
    <location>
        <begin position="52"/>
        <end position="84"/>
    </location>
</feature>